<protein>
    <recommendedName>
        <fullName evidence="3">TNFR-Cys domain-containing protein</fullName>
    </recommendedName>
</protein>
<feature type="region of interest" description="Disordered" evidence="1">
    <location>
        <begin position="193"/>
        <end position="469"/>
    </location>
</feature>
<feature type="compositionally biased region" description="Basic and acidic residues" evidence="1">
    <location>
        <begin position="455"/>
        <end position="469"/>
    </location>
</feature>
<dbReference type="AlphaFoldDB" id="A0A0G4ICG3"/>
<feature type="compositionally biased region" description="Basic and acidic residues" evidence="1">
    <location>
        <begin position="350"/>
        <end position="370"/>
    </location>
</feature>
<proteinExistence type="predicted"/>
<evidence type="ECO:0000256" key="1">
    <source>
        <dbReference type="SAM" id="MobiDB-lite"/>
    </source>
</evidence>
<feature type="compositionally biased region" description="Basic and acidic residues" evidence="1">
    <location>
        <begin position="218"/>
        <end position="233"/>
    </location>
</feature>
<dbReference type="EMBL" id="CDMZ01005828">
    <property type="protein sequence ID" value="CEM54898.1"/>
    <property type="molecule type" value="Genomic_DNA"/>
</dbReference>
<feature type="compositionally biased region" description="Basic and acidic residues" evidence="1">
    <location>
        <begin position="311"/>
        <end position="327"/>
    </location>
</feature>
<feature type="compositionally biased region" description="Low complexity" evidence="1">
    <location>
        <begin position="207"/>
        <end position="217"/>
    </location>
</feature>
<accession>A0A0G4ICG3</accession>
<feature type="compositionally biased region" description="Low complexity" evidence="1">
    <location>
        <begin position="443"/>
        <end position="454"/>
    </location>
</feature>
<feature type="compositionally biased region" description="Basic and acidic residues" evidence="1">
    <location>
        <begin position="380"/>
        <end position="393"/>
    </location>
</feature>
<sequence>MRKCQHKRVRAECEECHSVAVARKEGQGGEVTASGICVHGGRRVRCAECECKHGGRRGSCEECKGSSKCKHKRARSECEECHALAEARNERRGGKVGKAPLLCEHGWERKDCTSCKATSSSSRPCKHGFVHSQCDECVRSRQSRMCGHGRERYYCAACGGRGICVHDRRRHVCKECRGTSQCRHRRVRSECGKCNEGEEGKGEESVAGQGTAAAGGTQEREGEGEEGLKRRMDEVEEGGDNEEGIEGASLPKERKKGENPPEKQQAKGEKRKKGPDSNAPAPLSFQPRKSPRLLSEAPFDNTLAGYSADVPSDRDILAEWESAHDDAPAPSPAAAGASQEGRSRGSKASRGPEREGEADPNPKRGRKDLQEGPLSRGGAKGKEGKEGKGKGQKTEPGSLTGPRKSPRLEKAAIDDHDCCANEEDLLAEFRSDAGEEEEEERQSSSAAAVVAATAQEREGQGGDAVRKDR</sequence>
<evidence type="ECO:0008006" key="3">
    <source>
        <dbReference type="Google" id="ProtNLM"/>
    </source>
</evidence>
<feature type="compositionally biased region" description="Basic and acidic residues" evidence="1">
    <location>
        <begin position="406"/>
        <end position="419"/>
    </location>
</feature>
<gene>
    <name evidence="2" type="ORF">Cvel_13143</name>
</gene>
<organism evidence="2">
    <name type="scientific">Chromera velia CCMP2878</name>
    <dbReference type="NCBI Taxonomy" id="1169474"/>
    <lineage>
        <taxon>Eukaryota</taxon>
        <taxon>Sar</taxon>
        <taxon>Alveolata</taxon>
        <taxon>Colpodellida</taxon>
        <taxon>Chromeraceae</taxon>
        <taxon>Chromera</taxon>
    </lineage>
</organism>
<name>A0A0G4ICG3_9ALVE</name>
<feature type="compositionally biased region" description="Basic and acidic residues" evidence="1">
    <location>
        <begin position="251"/>
        <end position="268"/>
    </location>
</feature>
<feature type="compositionally biased region" description="Basic and acidic residues" evidence="1">
    <location>
        <begin position="193"/>
        <end position="204"/>
    </location>
</feature>
<feature type="compositionally biased region" description="Acidic residues" evidence="1">
    <location>
        <begin position="234"/>
        <end position="245"/>
    </location>
</feature>
<dbReference type="VEuPathDB" id="CryptoDB:Cvel_13143"/>
<reference evidence="2" key="1">
    <citation type="submission" date="2014-11" db="EMBL/GenBank/DDBJ databases">
        <authorList>
            <person name="Otto D Thomas"/>
            <person name="Naeem Raeece"/>
        </authorList>
    </citation>
    <scope>NUCLEOTIDE SEQUENCE</scope>
</reference>
<evidence type="ECO:0000313" key="2">
    <source>
        <dbReference type="EMBL" id="CEM54898.1"/>
    </source>
</evidence>